<dbReference type="AlphaFoldDB" id="A0AAD4MZF8"/>
<organism evidence="10 11">
    <name type="scientific">Ditylenchus destructor</name>
    <dbReference type="NCBI Taxonomy" id="166010"/>
    <lineage>
        <taxon>Eukaryota</taxon>
        <taxon>Metazoa</taxon>
        <taxon>Ecdysozoa</taxon>
        <taxon>Nematoda</taxon>
        <taxon>Chromadorea</taxon>
        <taxon>Rhabditida</taxon>
        <taxon>Tylenchina</taxon>
        <taxon>Tylenchomorpha</taxon>
        <taxon>Sphaerularioidea</taxon>
        <taxon>Anguinidae</taxon>
        <taxon>Anguininae</taxon>
        <taxon>Ditylenchus</taxon>
    </lineage>
</organism>
<dbReference type="PANTHER" id="PTHR24353:SF37">
    <property type="entry name" value="CAMP-DEPENDENT PROTEIN KINASE CATALYTIC SUBUNIT PRKX"/>
    <property type="match status" value="1"/>
</dbReference>
<feature type="signal peptide" evidence="8">
    <location>
        <begin position="1"/>
        <end position="21"/>
    </location>
</feature>
<dbReference type="InterPro" id="IPR011009">
    <property type="entry name" value="Kinase-like_dom_sf"/>
</dbReference>
<dbReference type="GO" id="GO:0004691">
    <property type="term" value="F:cAMP-dependent protein kinase activity"/>
    <property type="evidence" value="ECO:0007669"/>
    <property type="project" value="TreeGrafter"/>
</dbReference>
<dbReference type="PROSITE" id="PS00107">
    <property type="entry name" value="PROTEIN_KINASE_ATP"/>
    <property type="match status" value="1"/>
</dbReference>
<feature type="chain" id="PRO_5041962542" evidence="8">
    <location>
        <begin position="22"/>
        <end position="732"/>
    </location>
</feature>
<keyword evidence="2" id="KW-0808">Transferase</keyword>
<feature type="compositionally biased region" description="Polar residues" evidence="7">
    <location>
        <begin position="323"/>
        <end position="332"/>
    </location>
</feature>
<evidence type="ECO:0000256" key="1">
    <source>
        <dbReference type="ARBA" id="ARBA00022527"/>
    </source>
</evidence>
<gene>
    <name evidence="10" type="ORF">DdX_11856</name>
</gene>
<dbReference type="SUPFAM" id="SSF56112">
    <property type="entry name" value="Protein kinase-like (PK-like)"/>
    <property type="match status" value="1"/>
</dbReference>
<dbReference type="GO" id="GO:0005952">
    <property type="term" value="C:cAMP-dependent protein kinase complex"/>
    <property type="evidence" value="ECO:0007669"/>
    <property type="project" value="TreeGrafter"/>
</dbReference>
<keyword evidence="8" id="KW-0732">Signal</keyword>
<dbReference type="InterPro" id="IPR000719">
    <property type="entry name" value="Prot_kinase_dom"/>
</dbReference>
<feature type="region of interest" description="Disordered" evidence="7">
    <location>
        <begin position="23"/>
        <end position="108"/>
    </location>
</feature>
<evidence type="ECO:0000256" key="7">
    <source>
        <dbReference type="SAM" id="MobiDB-lite"/>
    </source>
</evidence>
<sequence>MKHLFLLACLLYFLTIYHVYAPSSSRPPRTREGSKSVRTREAPQSARRSSRAPEDVNPSKRTAPKRDKRPPVSNVAALNRINQAQAPKSDKPIANSSRKRHKGTTAGNDKVVVDFASDNLSVTTTKKVYKIDPNAGPVTIRLPPSGGKIKLPSNGGTIKFSSGAVKDSSRAVPSSRNTFIVDPPKPREESSRVVPSSRKPYIVDPPRPREESSRVVPSSRKPYIVDPPKEVPSSRKPYIVDPPKEVPSSRKTYIVEPRESHKESSRAVPSGSTQPKATSRTQPAHGAPAPPGQDPATVSTGGKTAGALRKKGNFESVRPREPQNVNTEASRSPQDRYQEKPSPPPSPPTQYKVYEPQSQNQTEVHPAQPPSPRSLSPESVNTSESVLTNHDWNENDYIFDRNRDIIGSGSFGKVYKVIRKSDGLQFALKEVLYKRVIHDPTEYRHTLEEITTLQALPHTVFVGLVAWYADDAFRFVLEWVSGGDFFTLEDSLIRTGRTFKESEICYYGGQVLLGLHYMHTYLRRAYRDLKPENILVHSDGSLKLTDFGLVANLRNEDGSEKRATTLCGTPEFLAPEIILGQSYTTEVDMWAFGVFMYEMRRGFSPFKPSGHEAPPQMYQNIVNYQKRRFKIDWDENHFSDNFYDLLYNLLNRDPKKRLTATDAYEHDFFKSCHAQWTSVNDQNFKTYFPTAPYRPKKKEYCLDKSRSCYEYTDSYGKLGYIPKAEEEGFNNF</sequence>
<feature type="compositionally biased region" description="Polar residues" evidence="7">
    <location>
        <begin position="270"/>
        <end position="281"/>
    </location>
</feature>
<evidence type="ECO:0000256" key="8">
    <source>
        <dbReference type="SAM" id="SignalP"/>
    </source>
</evidence>
<keyword evidence="1" id="KW-0723">Serine/threonine-protein kinase</keyword>
<feature type="domain" description="Protein kinase" evidence="9">
    <location>
        <begin position="400"/>
        <end position="669"/>
    </location>
</feature>
<keyword evidence="5 6" id="KW-0067">ATP-binding</keyword>
<comment type="caution">
    <text evidence="10">The sequence shown here is derived from an EMBL/GenBank/DDBJ whole genome shotgun (WGS) entry which is preliminary data.</text>
</comment>
<dbReference type="Gene3D" id="1.10.510.10">
    <property type="entry name" value="Transferase(Phosphotransferase) domain 1"/>
    <property type="match status" value="1"/>
</dbReference>
<evidence type="ECO:0000256" key="5">
    <source>
        <dbReference type="ARBA" id="ARBA00022840"/>
    </source>
</evidence>
<feature type="compositionally biased region" description="Basic and acidic residues" evidence="7">
    <location>
        <begin position="256"/>
        <end position="265"/>
    </location>
</feature>
<reference evidence="10" key="1">
    <citation type="submission" date="2022-01" db="EMBL/GenBank/DDBJ databases">
        <title>Genome Sequence Resource for Two Populations of Ditylenchus destructor, the Migratory Endoparasitic Phytonematode.</title>
        <authorList>
            <person name="Zhang H."/>
            <person name="Lin R."/>
            <person name="Xie B."/>
        </authorList>
    </citation>
    <scope>NUCLEOTIDE SEQUENCE</scope>
    <source>
        <strain evidence="10">BazhouSP</strain>
    </source>
</reference>
<evidence type="ECO:0000313" key="10">
    <source>
        <dbReference type="EMBL" id="KAI1708471.1"/>
    </source>
</evidence>
<proteinExistence type="predicted"/>
<feature type="compositionally biased region" description="Basic and acidic residues" evidence="7">
    <location>
        <begin position="29"/>
        <end position="41"/>
    </location>
</feature>
<dbReference type="SMART" id="SM00220">
    <property type="entry name" value="S_TKc"/>
    <property type="match status" value="1"/>
</dbReference>
<evidence type="ECO:0000256" key="2">
    <source>
        <dbReference type="ARBA" id="ARBA00022679"/>
    </source>
</evidence>
<dbReference type="CDD" id="cd05123">
    <property type="entry name" value="STKc_AGC"/>
    <property type="match status" value="1"/>
</dbReference>
<feature type="compositionally biased region" description="Polar residues" evidence="7">
    <location>
        <begin position="373"/>
        <end position="387"/>
    </location>
</feature>
<accession>A0AAD4MZF8</accession>
<feature type="binding site" evidence="6">
    <location>
        <position position="429"/>
    </location>
    <ligand>
        <name>ATP</name>
        <dbReference type="ChEBI" id="CHEBI:30616"/>
    </ligand>
</feature>
<dbReference type="InterPro" id="IPR017441">
    <property type="entry name" value="Protein_kinase_ATP_BS"/>
</dbReference>
<dbReference type="Pfam" id="PF00069">
    <property type="entry name" value="Pkinase"/>
    <property type="match status" value="1"/>
</dbReference>
<dbReference type="Proteomes" id="UP001201812">
    <property type="component" value="Unassembled WGS sequence"/>
</dbReference>
<keyword evidence="11" id="KW-1185">Reference proteome</keyword>
<dbReference type="GO" id="GO:0005524">
    <property type="term" value="F:ATP binding"/>
    <property type="evidence" value="ECO:0007669"/>
    <property type="project" value="UniProtKB-UniRule"/>
</dbReference>
<evidence type="ECO:0000256" key="4">
    <source>
        <dbReference type="ARBA" id="ARBA00022777"/>
    </source>
</evidence>
<keyword evidence="4 10" id="KW-0418">Kinase</keyword>
<dbReference type="InterPro" id="IPR045270">
    <property type="entry name" value="STKc_AGC"/>
</dbReference>
<dbReference type="EMBL" id="JAKKPZ010000035">
    <property type="protein sequence ID" value="KAI1708471.1"/>
    <property type="molecule type" value="Genomic_DNA"/>
</dbReference>
<dbReference type="PROSITE" id="PS50011">
    <property type="entry name" value="PROTEIN_KINASE_DOM"/>
    <property type="match status" value="1"/>
</dbReference>
<evidence type="ECO:0000256" key="6">
    <source>
        <dbReference type="PROSITE-ProRule" id="PRU10141"/>
    </source>
</evidence>
<evidence type="ECO:0000313" key="11">
    <source>
        <dbReference type="Proteomes" id="UP001201812"/>
    </source>
</evidence>
<dbReference type="GO" id="GO:0005829">
    <property type="term" value="C:cytosol"/>
    <property type="evidence" value="ECO:0007669"/>
    <property type="project" value="TreeGrafter"/>
</dbReference>
<protein>
    <submittedName>
        <fullName evidence="10">Protein kinase domain-containing protein</fullName>
    </submittedName>
</protein>
<dbReference type="PANTHER" id="PTHR24353">
    <property type="entry name" value="CYCLIC NUCLEOTIDE-DEPENDENT PROTEIN KINASE"/>
    <property type="match status" value="1"/>
</dbReference>
<evidence type="ECO:0000259" key="9">
    <source>
        <dbReference type="PROSITE" id="PS50011"/>
    </source>
</evidence>
<keyword evidence="3 6" id="KW-0547">Nucleotide-binding</keyword>
<feature type="region of interest" description="Disordered" evidence="7">
    <location>
        <begin position="160"/>
        <end position="387"/>
    </location>
</feature>
<evidence type="ECO:0000256" key="3">
    <source>
        <dbReference type="ARBA" id="ARBA00022741"/>
    </source>
</evidence>
<name>A0AAD4MZF8_9BILA</name>